<name>A0A225URM3_9STRA</name>
<organism evidence="1 2">
    <name type="scientific">Phytophthora megakarya</name>
    <dbReference type="NCBI Taxonomy" id="4795"/>
    <lineage>
        <taxon>Eukaryota</taxon>
        <taxon>Sar</taxon>
        <taxon>Stramenopiles</taxon>
        <taxon>Oomycota</taxon>
        <taxon>Peronosporomycetes</taxon>
        <taxon>Peronosporales</taxon>
        <taxon>Peronosporaceae</taxon>
        <taxon>Phytophthora</taxon>
    </lineage>
</organism>
<keyword evidence="2" id="KW-1185">Reference proteome</keyword>
<dbReference type="EMBL" id="NBNE01012538">
    <property type="protein sequence ID" value="OWY95752.1"/>
    <property type="molecule type" value="Genomic_DNA"/>
</dbReference>
<dbReference type="Proteomes" id="UP000198211">
    <property type="component" value="Unassembled WGS sequence"/>
</dbReference>
<proteinExistence type="predicted"/>
<dbReference type="AlphaFoldDB" id="A0A225URM3"/>
<evidence type="ECO:0000313" key="2">
    <source>
        <dbReference type="Proteomes" id="UP000198211"/>
    </source>
</evidence>
<dbReference type="OrthoDB" id="120763at2759"/>
<gene>
    <name evidence="1" type="ORF">PHMEG_00034165</name>
</gene>
<sequence length="91" mass="10473">MAVELQESVQRTYDKSVTFFGIGRAKRHKGSVIRSERQQTISRLTVNSYIAAIVNLWQQQAHMKINSHPSPRDDAVSALLKLTEYNEDERK</sequence>
<reference evidence="2" key="1">
    <citation type="submission" date="2017-03" db="EMBL/GenBank/DDBJ databases">
        <title>Phytopthora megakarya and P. palmivora, two closely related causual agents of cacao black pod achieved similar genome size and gene model numbers by different mechanisms.</title>
        <authorList>
            <person name="Ali S."/>
            <person name="Shao J."/>
            <person name="Larry D.J."/>
            <person name="Kronmiller B."/>
            <person name="Shen D."/>
            <person name="Strem M.D."/>
            <person name="Melnick R.L."/>
            <person name="Guiltinan M.J."/>
            <person name="Tyler B.M."/>
            <person name="Meinhardt L.W."/>
            <person name="Bailey B.A."/>
        </authorList>
    </citation>
    <scope>NUCLEOTIDE SEQUENCE [LARGE SCALE GENOMIC DNA]</scope>
    <source>
        <strain evidence="2">zdho120</strain>
    </source>
</reference>
<accession>A0A225URM3</accession>
<evidence type="ECO:0000313" key="1">
    <source>
        <dbReference type="EMBL" id="OWY95752.1"/>
    </source>
</evidence>
<comment type="caution">
    <text evidence="1">The sequence shown here is derived from an EMBL/GenBank/DDBJ whole genome shotgun (WGS) entry which is preliminary data.</text>
</comment>
<protein>
    <submittedName>
        <fullName evidence="1">Uncharacterized protein</fullName>
    </submittedName>
</protein>